<reference evidence="6" key="1">
    <citation type="journal article" date="2012" name="Kun Chong Xue Bao">
        <title>Cloning of serine protease gene AlSP4 and its expression patterns after feeding on different host plants in Apolygus lucorum (Meyer-Dur).</title>
        <authorList>
            <person name="Sun Y."/>
            <person name="Bai L."/>
            <person name="Zhang J."/>
            <person name="Xiao L."/>
            <person name="Tan Y."/>
            <person name="Wu G."/>
        </authorList>
    </citation>
    <scope>NUCLEOTIDE SEQUENCE</scope>
</reference>
<dbReference type="Gene3D" id="2.40.10.10">
    <property type="entry name" value="Trypsin-like serine proteases"/>
    <property type="match status" value="1"/>
</dbReference>
<feature type="chain" id="PRO_5003914767" evidence="4">
    <location>
        <begin position="17"/>
        <end position="332"/>
    </location>
</feature>
<dbReference type="SUPFAM" id="SSF50494">
    <property type="entry name" value="Trypsin-like serine proteases"/>
    <property type="match status" value="1"/>
</dbReference>
<dbReference type="SMART" id="SM00020">
    <property type="entry name" value="Tryp_SPc"/>
    <property type="match status" value="1"/>
</dbReference>
<evidence type="ECO:0000313" key="6">
    <source>
        <dbReference type="EMBL" id="AFX73399.1"/>
    </source>
</evidence>
<accession>K7XX21</accession>
<dbReference type="EMBL" id="JQ609682">
    <property type="protein sequence ID" value="AFX73399.1"/>
    <property type="molecule type" value="mRNA"/>
</dbReference>
<keyword evidence="3" id="KW-0720">Serine protease</keyword>
<dbReference type="PROSITE" id="PS00135">
    <property type="entry name" value="TRYPSIN_SER"/>
    <property type="match status" value="1"/>
</dbReference>
<dbReference type="InterPro" id="IPR001254">
    <property type="entry name" value="Trypsin_dom"/>
</dbReference>
<dbReference type="PRINTS" id="PR00722">
    <property type="entry name" value="CHYMOTRYPSIN"/>
</dbReference>
<evidence type="ECO:0000259" key="5">
    <source>
        <dbReference type="PROSITE" id="PS50240"/>
    </source>
</evidence>
<dbReference type="PANTHER" id="PTHR24256">
    <property type="entry name" value="TRYPTASE-RELATED"/>
    <property type="match status" value="1"/>
</dbReference>
<evidence type="ECO:0000256" key="2">
    <source>
        <dbReference type="ARBA" id="ARBA00024195"/>
    </source>
</evidence>
<dbReference type="InterPro" id="IPR043504">
    <property type="entry name" value="Peptidase_S1_PA_chymotrypsin"/>
</dbReference>
<name>K7XX21_APOLU</name>
<proteinExistence type="evidence at transcript level"/>
<keyword evidence="1" id="KW-1015">Disulfide bond</keyword>
<evidence type="ECO:0000256" key="4">
    <source>
        <dbReference type="SAM" id="SignalP"/>
    </source>
</evidence>
<dbReference type="CDD" id="cd00190">
    <property type="entry name" value="Tryp_SPc"/>
    <property type="match status" value="1"/>
</dbReference>
<dbReference type="InterPro" id="IPR033116">
    <property type="entry name" value="TRYPSIN_SER"/>
</dbReference>
<dbReference type="InterPro" id="IPR001314">
    <property type="entry name" value="Peptidase_S1A"/>
</dbReference>
<dbReference type="GO" id="GO:0004252">
    <property type="term" value="F:serine-type endopeptidase activity"/>
    <property type="evidence" value="ECO:0007669"/>
    <property type="project" value="InterPro"/>
</dbReference>
<gene>
    <name evidence="6" type="primary">SP4</name>
</gene>
<feature type="non-terminal residue" evidence="6">
    <location>
        <position position="1"/>
    </location>
</feature>
<dbReference type="GO" id="GO:0006508">
    <property type="term" value="P:proteolysis"/>
    <property type="evidence" value="ECO:0007669"/>
    <property type="project" value="UniProtKB-KW"/>
</dbReference>
<keyword evidence="4" id="KW-0732">Signal</keyword>
<comment type="similarity">
    <text evidence="2">Belongs to the peptidase S1 family. CLIP subfamily.</text>
</comment>
<dbReference type="FunFam" id="2.40.10.10:FF:000068">
    <property type="entry name" value="transmembrane protease serine 2"/>
    <property type="match status" value="1"/>
</dbReference>
<keyword evidence="3" id="KW-0378">Hydrolase</keyword>
<feature type="signal peptide" evidence="4">
    <location>
        <begin position="1"/>
        <end position="16"/>
    </location>
</feature>
<evidence type="ECO:0000256" key="3">
    <source>
        <dbReference type="RuleBase" id="RU363034"/>
    </source>
</evidence>
<protein>
    <submittedName>
        <fullName evidence="6">Serine protease</fullName>
    </submittedName>
</protein>
<dbReference type="PROSITE" id="PS00134">
    <property type="entry name" value="TRYPSIN_HIS"/>
    <property type="match status" value="1"/>
</dbReference>
<keyword evidence="3 6" id="KW-0645">Protease</keyword>
<feature type="domain" description="Peptidase S1" evidence="5">
    <location>
        <begin position="60"/>
        <end position="299"/>
    </location>
</feature>
<dbReference type="Pfam" id="PF00089">
    <property type="entry name" value="Trypsin"/>
    <property type="match status" value="1"/>
</dbReference>
<sequence>MMKCLLLVAAVAYASALPRIVDHSEGGYETYWETGGEIDSENNDSSSSFNSTNTYSGSRIVGGEVIGSNKYPFLVAIVNYDPTFTQYDHHCGGSLISHRHVVSAGHCFVGYDLRMFAVRLGSDEMTNPSTPVKLIDNITVHPDYLDLGGHSINDIAMITLNEAIVFSSNYQPVCLPSPTFDITGHAVTTLGWGWINPYGVLITNPKELHTNVINTNQCNEHWKEKEIQINPITQLCTKVPIETSCHGDSGGPVFWEVPQKNMYILVGVVSFGNNICVGELPNVHTRVAAYVPWIRNVMVFQVLNQRVDQYGLGLYYYSFIFPTNGIPFKMSE</sequence>
<dbReference type="InterPro" id="IPR051487">
    <property type="entry name" value="Ser/Thr_Proteases_Immune/Dev"/>
</dbReference>
<dbReference type="PROSITE" id="PS50240">
    <property type="entry name" value="TRYPSIN_DOM"/>
    <property type="match status" value="1"/>
</dbReference>
<evidence type="ECO:0000256" key="1">
    <source>
        <dbReference type="ARBA" id="ARBA00023157"/>
    </source>
</evidence>
<dbReference type="InterPro" id="IPR018114">
    <property type="entry name" value="TRYPSIN_HIS"/>
</dbReference>
<organism evidence="6">
    <name type="scientific">Apolygus lucorum</name>
    <name type="common">Small green plant bug</name>
    <name type="synonym">Lygocoris lucorum</name>
    <dbReference type="NCBI Taxonomy" id="248454"/>
    <lineage>
        <taxon>Eukaryota</taxon>
        <taxon>Metazoa</taxon>
        <taxon>Ecdysozoa</taxon>
        <taxon>Arthropoda</taxon>
        <taxon>Hexapoda</taxon>
        <taxon>Insecta</taxon>
        <taxon>Pterygota</taxon>
        <taxon>Neoptera</taxon>
        <taxon>Paraneoptera</taxon>
        <taxon>Hemiptera</taxon>
        <taxon>Heteroptera</taxon>
        <taxon>Panheteroptera</taxon>
        <taxon>Cimicomorpha</taxon>
        <taxon>Miridae</taxon>
        <taxon>Mirini</taxon>
        <taxon>Apolygus</taxon>
    </lineage>
</organism>
<dbReference type="AlphaFoldDB" id="K7XX21"/>
<dbReference type="InterPro" id="IPR009003">
    <property type="entry name" value="Peptidase_S1_PA"/>
</dbReference>